<feature type="compositionally biased region" description="Gly residues" evidence="1">
    <location>
        <begin position="355"/>
        <end position="365"/>
    </location>
</feature>
<feature type="region of interest" description="Disordered" evidence="1">
    <location>
        <begin position="337"/>
        <end position="383"/>
    </location>
</feature>
<dbReference type="EMBL" id="JANBVN010000012">
    <property type="protein sequence ID" value="KAJ9162355.1"/>
    <property type="molecule type" value="Genomic_DNA"/>
</dbReference>
<proteinExistence type="predicted"/>
<keyword evidence="2" id="KW-0812">Transmembrane</keyword>
<dbReference type="Proteomes" id="UP001174691">
    <property type="component" value="Unassembled WGS sequence"/>
</dbReference>
<feature type="compositionally biased region" description="Low complexity" evidence="1">
    <location>
        <begin position="345"/>
        <end position="354"/>
    </location>
</feature>
<reference evidence="3" key="1">
    <citation type="submission" date="2022-07" db="EMBL/GenBank/DDBJ databases">
        <title>Fungi with potential for degradation of polypropylene.</title>
        <authorList>
            <person name="Gostincar C."/>
        </authorList>
    </citation>
    <scope>NUCLEOTIDE SEQUENCE</scope>
    <source>
        <strain evidence="3">EXF-13287</strain>
    </source>
</reference>
<keyword evidence="2" id="KW-0472">Membrane</keyword>
<keyword evidence="4" id="KW-1185">Reference proteome</keyword>
<evidence type="ECO:0000256" key="1">
    <source>
        <dbReference type="SAM" id="MobiDB-lite"/>
    </source>
</evidence>
<gene>
    <name evidence="3" type="ORF">NKR19_g1329</name>
</gene>
<feature type="compositionally biased region" description="Low complexity" evidence="1">
    <location>
        <begin position="366"/>
        <end position="383"/>
    </location>
</feature>
<protein>
    <submittedName>
        <fullName evidence="3">TPR/MLP1/MLP2-like protein</fullName>
    </submittedName>
</protein>
<feature type="transmembrane region" description="Helical" evidence="2">
    <location>
        <begin position="388"/>
        <end position="411"/>
    </location>
</feature>
<keyword evidence="2" id="KW-1133">Transmembrane helix</keyword>
<comment type="caution">
    <text evidence="3">The sequence shown here is derived from an EMBL/GenBank/DDBJ whole genome shotgun (WGS) entry which is preliminary data.</text>
</comment>
<feature type="region of interest" description="Disordered" evidence="1">
    <location>
        <begin position="431"/>
        <end position="562"/>
    </location>
</feature>
<sequence>MRRAVSFLSHIYLGTVLVTAAEIVYVTDLSIFTSLAPCAASALSYNIQSQTYNNCPEAVTDLQSCVCTKNQNLASISTAISKSVSYSCGSTASEDQASAATVLSAYCNQESIPSFPTPATPVSIYVTDVPEISLLAPCASHAVSAAVQTMTYDLCPPDATALASCACNKNQNSLKVSQLINSSAKYSCASHTADISSAQAIFAAYCALNNGTTAFPTPTNPPGDMTYYVTALTQYASLAPCAASALSYAVFSQTYDYCPGGPQALASCACLKESMYGSLTSSITSNVKYSCASTATEDVASAIAVFDFYCSAARAEVVAAGVTDSIAQTYPTAAAGNTGGGGSGTAKPTTTKKGGASGGPSGTGSGSSSSSGASNAGSGKSNGPKPAVIAGAVAGVVVGLALLGVLIWFLVKQSRKKKEAEAAALAAAHSDMYNGGGGADNGGKSELAGTQITAMPPPSPSPSALKPGAAGRTESVSPVSAHGWTPPPHKAELHSQPAPYPPMPPNAAELAVQAQQQGSPFAPPPDRPELTGGQGYPLHELPSPNRPAHAAGAPAYQMPPELMGQQGYVPGYQQGQQTYPMRAQEYNGYGGGGQQYPQEAHGQPIHEFPGQHAQYGGNPSPAAGHGGSPQQQTHPGWPMAELDGRYGQTR</sequence>
<feature type="region of interest" description="Disordered" evidence="1">
    <location>
        <begin position="583"/>
        <end position="650"/>
    </location>
</feature>
<dbReference type="AlphaFoldDB" id="A0AA38SCN8"/>
<accession>A0AA38SCN8</accession>
<organism evidence="3 4">
    <name type="scientific">Coniochaeta hoffmannii</name>
    <dbReference type="NCBI Taxonomy" id="91930"/>
    <lineage>
        <taxon>Eukaryota</taxon>
        <taxon>Fungi</taxon>
        <taxon>Dikarya</taxon>
        <taxon>Ascomycota</taxon>
        <taxon>Pezizomycotina</taxon>
        <taxon>Sordariomycetes</taxon>
        <taxon>Sordariomycetidae</taxon>
        <taxon>Coniochaetales</taxon>
        <taxon>Coniochaetaceae</taxon>
        <taxon>Coniochaeta</taxon>
    </lineage>
</organism>
<evidence type="ECO:0000313" key="3">
    <source>
        <dbReference type="EMBL" id="KAJ9162355.1"/>
    </source>
</evidence>
<evidence type="ECO:0000313" key="4">
    <source>
        <dbReference type="Proteomes" id="UP001174691"/>
    </source>
</evidence>
<evidence type="ECO:0000256" key="2">
    <source>
        <dbReference type="SAM" id="Phobius"/>
    </source>
</evidence>
<name>A0AA38SCN8_9PEZI</name>